<keyword evidence="11" id="KW-0413">Isomerase</keyword>
<dbReference type="GO" id="GO:0016887">
    <property type="term" value="F:ATP hydrolysis activity"/>
    <property type="evidence" value="ECO:0007669"/>
    <property type="project" value="RHEA"/>
</dbReference>
<dbReference type="Proteomes" id="UP000183255">
    <property type="component" value="Unassembled WGS sequence"/>
</dbReference>
<evidence type="ECO:0000313" key="18">
    <source>
        <dbReference type="EMBL" id="SDH89563.1"/>
    </source>
</evidence>
<dbReference type="NCBIfam" id="NF008165">
    <property type="entry name" value="PRK10917.1-3"/>
    <property type="match status" value="1"/>
</dbReference>
<dbReference type="RefSeq" id="WP_031572805.1">
    <property type="nucleotide sequence ID" value="NZ_FNDZ01000001.1"/>
</dbReference>
<protein>
    <recommendedName>
        <fullName evidence="2 15">ATP-dependent DNA helicase RecG</fullName>
        <ecNumber evidence="13 15">5.6.2.4</ecNumber>
    </recommendedName>
</protein>
<evidence type="ECO:0000256" key="3">
    <source>
        <dbReference type="ARBA" id="ARBA00022741"/>
    </source>
</evidence>
<evidence type="ECO:0000256" key="10">
    <source>
        <dbReference type="ARBA" id="ARBA00023204"/>
    </source>
</evidence>
<keyword evidence="7 15" id="KW-0067">ATP-binding</keyword>
<dbReference type="Gene3D" id="3.40.50.300">
    <property type="entry name" value="P-loop containing nucleotide triphosphate hydrolases"/>
    <property type="match status" value="2"/>
</dbReference>
<feature type="domain" description="Helicase C-terminal" evidence="17">
    <location>
        <begin position="447"/>
        <end position="603"/>
    </location>
</feature>
<evidence type="ECO:0000256" key="9">
    <source>
        <dbReference type="ARBA" id="ARBA00023172"/>
    </source>
</evidence>
<evidence type="ECO:0000259" key="17">
    <source>
        <dbReference type="PROSITE" id="PS51194"/>
    </source>
</evidence>
<evidence type="ECO:0000256" key="5">
    <source>
        <dbReference type="ARBA" id="ARBA00022801"/>
    </source>
</evidence>
<evidence type="ECO:0000259" key="16">
    <source>
        <dbReference type="PROSITE" id="PS51192"/>
    </source>
</evidence>
<reference evidence="18 19" key="1">
    <citation type="submission" date="2016-10" db="EMBL/GenBank/DDBJ databases">
        <authorList>
            <person name="de Groot N.N."/>
        </authorList>
    </citation>
    <scope>NUCLEOTIDE SEQUENCE [LARGE SCALE GENOMIC DNA]</scope>
    <source>
        <strain evidence="18 19">CGMCC 1.5058</strain>
    </source>
</reference>
<dbReference type="GO" id="GO:0006281">
    <property type="term" value="P:DNA repair"/>
    <property type="evidence" value="ECO:0007669"/>
    <property type="project" value="UniProtKB-UniRule"/>
</dbReference>
<dbReference type="GO" id="GO:0003677">
    <property type="term" value="F:DNA binding"/>
    <property type="evidence" value="ECO:0007669"/>
    <property type="project" value="UniProtKB-KW"/>
</dbReference>
<dbReference type="InterPro" id="IPR027417">
    <property type="entry name" value="P-loop_NTPase"/>
</dbReference>
<dbReference type="InterPro" id="IPR004609">
    <property type="entry name" value="ATP-dep_DNA_helicase_RecG"/>
</dbReference>
<dbReference type="InterPro" id="IPR033454">
    <property type="entry name" value="RecG_wedge"/>
</dbReference>
<dbReference type="SMART" id="SM00490">
    <property type="entry name" value="HELICc"/>
    <property type="match status" value="1"/>
</dbReference>
<dbReference type="CDD" id="cd17992">
    <property type="entry name" value="DEXHc_RecG"/>
    <property type="match status" value="1"/>
</dbReference>
<dbReference type="AlphaFoldDB" id="A0A1G8G568"/>
<keyword evidence="10 15" id="KW-0234">DNA repair</keyword>
<keyword evidence="5 15" id="KW-0378">Hydrolase</keyword>
<dbReference type="Pfam" id="PF00271">
    <property type="entry name" value="Helicase_C"/>
    <property type="match status" value="1"/>
</dbReference>
<dbReference type="GO" id="GO:0006310">
    <property type="term" value="P:DNA recombination"/>
    <property type="evidence" value="ECO:0007669"/>
    <property type="project" value="UniProtKB-UniRule"/>
</dbReference>
<dbReference type="SMART" id="SM00487">
    <property type="entry name" value="DEXDc"/>
    <property type="match status" value="1"/>
</dbReference>
<evidence type="ECO:0000256" key="4">
    <source>
        <dbReference type="ARBA" id="ARBA00022763"/>
    </source>
</evidence>
<evidence type="ECO:0000256" key="8">
    <source>
        <dbReference type="ARBA" id="ARBA00023125"/>
    </source>
</evidence>
<evidence type="ECO:0000256" key="11">
    <source>
        <dbReference type="ARBA" id="ARBA00023235"/>
    </source>
</evidence>
<evidence type="ECO:0000313" key="19">
    <source>
        <dbReference type="Proteomes" id="UP000183255"/>
    </source>
</evidence>
<organism evidence="18 19">
    <name type="scientific">Proteiniclasticum ruminis</name>
    <dbReference type="NCBI Taxonomy" id="398199"/>
    <lineage>
        <taxon>Bacteria</taxon>
        <taxon>Bacillati</taxon>
        <taxon>Bacillota</taxon>
        <taxon>Clostridia</taxon>
        <taxon>Eubacteriales</taxon>
        <taxon>Clostridiaceae</taxon>
        <taxon>Proteiniclasticum</taxon>
    </lineage>
</organism>
<evidence type="ECO:0000256" key="6">
    <source>
        <dbReference type="ARBA" id="ARBA00022806"/>
    </source>
</evidence>
<feature type="domain" description="Helicase ATP-binding" evidence="16">
    <location>
        <begin position="263"/>
        <end position="424"/>
    </location>
</feature>
<sequence>MIYDSVSTLKGVGEKTREQLENMGIYTLLDLLLYFPRGYDTYRNADEMYLNGMDKIRIEAEVTKISKPFRTRTGKTMATIWFHTEFGALKATYFNMPYITSQYKIGEKYQLKGKFEKKSKFIESINPVQNRDTEEIVPVYSLEGKVTGTLIKKLVRQILEKVHINENFPERILKQEDLIDLDTAVRNLHFPQDEELLLKSLKRMKFHEMFAYSLKIMISRSRRQEEEHGIRFSMSPRLKLLKESIPFDMTDAQNRVIREILLDQKKPAPMNRLLQGDVGSGKTIVALVALFNVLENGYQAAFMAPTEILAKQHFLEAEKLLSPFGVAVHLLTGSTKKKEREGIIAQLKEGKPLLMVGTHALIEEKVQFKKLGMIITDEQHRFGVNQRAKLIHKNQMSEVLVMSATPIPRTMALTIYSDLDLSVIDELPRGRKEIKTVLMDQSKRVACYKKVLDEVQKGRQAYIVTPLIDLDEESDLNSVVGLLEELSKGTLKGIPMAYLHGKMTSKEKERVMESFKAGDIKVLISTTVIEVGINVPNASVMVIENAERFGLAQLHQLRGRVGRGEYQSYCIMVAQMKSQSTRERLEIMVKSNDGFYIAEEDLKQRGTGQLFGVHQSGHSGLMLSDLASDYELFLKANAYAKTVYLGKTEEHQQIKEQFLHKLSQSLNYICLN</sequence>
<evidence type="ECO:0000256" key="2">
    <source>
        <dbReference type="ARBA" id="ARBA00017846"/>
    </source>
</evidence>
<keyword evidence="4 15" id="KW-0227">DNA damage</keyword>
<name>A0A1G8G568_9CLOT</name>
<dbReference type="SUPFAM" id="SSF50249">
    <property type="entry name" value="Nucleic acid-binding proteins"/>
    <property type="match status" value="1"/>
</dbReference>
<evidence type="ECO:0000256" key="13">
    <source>
        <dbReference type="ARBA" id="ARBA00034808"/>
    </source>
</evidence>
<dbReference type="InterPro" id="IPR047112">
    <property type="entry name" value="RecG/Mfd"/>
</dbReference>
<dbReference type="InterPro" id="IPR011545">
    <property type="entry name" value="DEAD/DEAH_box_helicase_dom"/>
</dbReference>
<keyword evidence="9 15" id="KW-0233">DNA recombination</keyword>
<keyword evidence="8" id="KW-0238">DNA-binding</keyword>
<dbReference type="NCBIfam" id="NF008168">
    <property type="entry name" value="PRK10917.2-2"/>
    <property type="match status" value="1"/>
</dbReference>
<evidence type="ECO:0000256" key="1">
    <source>
        <dbReference type="ARBA" id="ARBA00007504"/>
    </source>
</evidence>
<dbReference type="SUPFAM" id="SSF52540">
    <property type="entry name" value="P-loop containing nucleoside triphosphate hydrolases"/>
    <property type="match status" value="2"/>
</dbReference>
<evidence type="ECO:0000256" key="7">
    <source>
        <dbReference type="ARBA" id="ARBA00022840"/>
    </source>
</evidence>
<keyword evidence="3 15" id="KW-0547">Nucleotide-binding</keyword>
<proteinExistence type="inferred from homology"/>
<gene>
    <name evidence="18" type="ORF">SAMN05421804_101147</name>
</gene>
<dbReference type="Pfam" id="PF00270">
    <property type="entry name" value="DEAD"/>
    <property type="match status" value="1"/>
</dbReference>
<dbReference type="InterPro" id="IPR012340">
    <property type="entry name" value="NA-bd_OB-fold"/>
</dbReference>
<evidence type="ECO:0000256" key="15">
    <source>
        <dbReference type="RuleBase" id="RU363016"/>
    </source>
</evidence>
<dbReference type="Pfam" id="PF17191">
    <property type="entry name" value="RecG_wedge"/>
    <property type="match status" value="1"/>
</dbReference>
<dbReference type="GO" id="GO:0043138">
    <property type="term" value="F:3'-5' DNA helicase activity"/>
    <property type="evidence" value="ECO:0007669"/>
    <property type="project" value="UniProtKB-EC"/>
</dbReference>
<evidence type="ECO:0000256" key="12">
    <source>
        <dbReference type="ARBA" id="ARBA00034617"/>
    </source>
</evidence>
<dbReference type="PANTHER" id="PTHR47964:SF1">
    <property type="entry name" value="ATP-DEPENDENT DNA HELICASE HOMOLOG RECG, CHLOROPLASTIC"/>
    <property type="match status" value="1"/>
</dbReference>
<accession>A0A1G8G568</accession>
<dbReference type="NCBIfam" id="TIGR00643">
    <property type="entry name" value="recG"/>
    <property type="match status" value="1"/>
</dbReference>
<comment type="similarity">
    <text evidence="1 15">Belongs to the helicase family. RecG subfamily.</text>
</comment>
<dbReference type="PROSITE" id="PS51192">
    <property type="entry name" value="HELICASE_ATP_BIND_1"/>
    <property type="match status" value="1"/>
</dbReference>
<dbReference type="GO" id="GO:0005524">
    <property type="term" value="F:ATP binding"/>
    <property type="evidence" value="ECO:0007669"/>
    <property type="project" value="UniProtKB-KW"/>
</dbReference>
<dbReference type="EC" id="5.6.2.4" evidence="13 15"/>
<keyword evidence="6 15" id="KW-0347">Helicase</keyword>
<dbReference type="PROSITE" id="PS51194">
    <property type="entry name" value="HELICASE_CTER"/>
    <property type="match status" value="1"/>
</dbReference>
<dbReference type="Pfam" id="PF19833">
    <property type="entry name" value="RecG_dom3_C"/>
    <property type="match status" value="1"/>
</dbReference>
<evidence type="ECO:0000256" key="14">
    <source>
        <dbReference type="ARBA" id="ARBA00048988"/>
    </source>
</evidence>
<dbReference type="InterPro" id="IPR001650">
    <property type="entry name" value="Helicase_C-like"/>
</dbReference>
<comment type="catalytic activity">
    <reaction evidence="12 15">
        <text>Couples ATP hydrolysis with the unwinding of duplex DNA by translocating in the 3'-5' direction.</text>
        <dbReference type="EC" id="5.6.2.4"/>
    </reaction>
</comment>
<comment type="function">
    <text evidence="15">Plays a critical role in recombination and DNA repair. Helps process Holliday junction intermediates to mature products by catalyzing branch migration. Has replication fork regression activity, unwinds stalled or blocked replication forks to make a HJ that can be resolved. Has a DNA unwinding activity characteristic of a DNA helicase with 3'-5' polarity.</text>
</comment>
<dbReference type="Gene3D" id="2.40.50.140">
    <property type="entry name" value="Nucleic acid-binding proteins"/>
    <property type="match status" value="1"/>
</dbReference>
<dbReference type="InterPro" id="IPR045562">
    <property type="entry name" value="RecG_dom3_C"/>
</dbReference>
<dbReference type="InterPro" id="IPR014001">
    <property type="entry name" value="Helicase_ATP-bd"/>
</dbReference>
<dbReference type="PANTHER" id="PTHR47964">
    <property type="entry name" value="ATP-DEPENDENT DNA HELICASE HOMOLOG RECG, CHLOROPLASTIC"/>
    <property type="match status" value="1"/>
</dbReference>
<dbReference type="EMBL" id="FNDZ01000001">
    <property type="protein sequence ID" value="SDH89563.1"/>
    <property type="molecule type" value="Genomic_DNA"/>
</dbReference>
<comment type="catalytic activity">
    <reaction evidence="14 15">
        <text>ATP + H2O = ADP + phosphate + H(+)</text>
        <dbReference type="Rhea" id="RHEA:13065"/>
        <dbReference type="ChEBI" id="CHEBI:15377"/>
        <dbReference type="ChEBI" id="CHEBI:15378"/>
        <dbReference type="ChEBI" id="CHEBI:30616"/>
        <dbReference type="ChEBI" id="CHEBI:43474"/>
        <dbReference type="ChEBI" id="CHEBI:456216"/>
        <dbReference type="EC" id="5.6.2.4"/>
    </reaction>
</comment>